<gene>
    <name evidence="2" type="ORF">RHGRI_036995</name>
</gene>
<dbReference type="PANTHER" id="PTHR36320">
    <property type="entry name" value="OS04G0611300 PROTEIN"/>
    <property type="match status" value="1"/>
</dbReference>
<protein>
    <submittedName>
        <fullName evidence="2">Uncharacterized protein</fullName>
    </submittedName>
</protein>
<organism evidence="2 3">
    <name type="scientific">Rhododendron griersonianum</name>
    <dbReference type="NCBI Taxonomy" id="479676"/>
    <lineage>
        <taxon>Eukaryota</taxon>
        <taxon>Viridiplantae</taxon>
        <taxon>Streptophyta</taxon>
        <taxon>Embryophyta</taxon>
        <taxon>Tracheophyta</taxon>
        <taxon>Spermatophyta</taxon>
        <taxon>Magnoliopsida</taxon>
        <taxon>eudicotyledons</taxon>
        <taxon>Gunneridae</taxon>
        <taxon>Pentapetalae</taxon>
        <taxon>asterids</taxon>
        <taxon>Ericales</taxon>
        <taxon>Ericaceae</taxon>
        <taxon>Ericoideae</taxon>
        <taxon>Rhodoreae</taxon>
        <taxon>Rhododendron</taxon>
    </lineage>
</organism>
<dbReference type="PANTHER" id="PTHR36320:SF1">
    <property type="entry name" value="OS04G0611300 PROTEIN"/>
    <property type="match status" value="1"/>
</dbReference>
<accession>A0AAV6HTV7</accession>
<comment type="caution">
    <text evidence="2">The sequence shown here is derived from an EMBL/GenBank/DDBJ whole genome shotgun (WGS) entry which is preliminary data.</text>
</comment>
<keyword evidence="3" id="KW-1185">Reference proteome</keyword>
<keyword evidence="1" id="KW-0472">Membrane</keyword>
<proteinExistence type="predicted"/>
<feature type="transmembrane region" description="Helical" evidence="1">
    <location>
        <begin position="156"/>
        <end position="181"/>
    </location>
</feature>
<evidence type="ECO:0000256" key="1">
    <source>
        <dbReference type="SAM" id="Phobius"/>
    </source>
</evidence>
<evidence type="ECO:0000313" key="2">
    <source>
        <dbReference type="EMBL" id="KAG5516132.1"/>
    </source>
</evidence>
<sequence length="202" mass="22236">MAKSLRSKREKRLKAIRREIVKPLYDKKDEAKLAAQEAALAAPKLPVRLHKSANSMDLIAPEAAATAATTTTSSNNMGLLDEIAISPGVVEICNCHVSNPDMEMAEDSQSMQSLKPVAKIGKRMRKKIKMAKRNYRAVSLVTATFCYESLAVMSPILGLVLLVFLFSLFSSGGLSVELVVWKEFRLIGLSQINTQDASIRER</sequence>
<dbReference type="Proteomes" id="UP000823749">
    <property type="component" value="Chromosome 13"/>
</dbReference>
<keyword evidence="1" id="KW-1133">Transmembrane helix</keyword>
<name>A0AAV6HTV7_9ERIC</name>
<reference evidence="2 3" key="1">
    <citation type="submission" date="2020-08" db="EMBL/GenBank/DDBJ databases">
        <title>Plant Genome Project.</title>
        <authorList>
            <person name="Zhang R.-G."/>
        </authorList>
    </citation>
    <scope>NUCLEOTIDE SEQUENCE [LARGE SCALE GENOMIC DNA]</scope>
    <source>
        <strain evidence="2">WSP0</strain>
        <tissue evidence="2">Leaf</tissue>
    </source>
</reference>
<dbReference type="AlphaFoldDB" id="A0AAV6HTV7"/>
<keyword evidence="1" id="KW-0812">Transmembrane</keyword>
<feature type="transmembrane region" description="Helical" evidence="1">
    <location>
        <begin position="133"/>
        <end position="150"/>
    </location>
</feature>
<evidence type="ECO:0000313" key="3">
    <source>
        <dbReference type="Proteomes" id="UP000823749"/>
    </source>
</evidence>
<dbReference type="EMBL" id="JACTNZ010000013">
    <property type="protein sequence ID" value="KAG5516132.1"/>
    <property type="molecule type" value="Genomic_DNA"/>
</dbReference>